<name>A0A2I0VIJ0_9ASPA</name>
<proteinExistence type="predicted"/>
<reference evidence="1 2" key="1">
    <citation type="journal article" date="2016" name="Sci. Rep.">
        <title>The Dendrobium catenatum Lindl. genome sequence provides insights into polysaccharide synthase, floral development and adaptive evolution.</title>
        <authorList>
            <person name="Zhang G.Q."/>
            <person name="Xu Q."/>
            <person name="Bian C."/>
            <person name="Tsai W.C."/>
            <person name="Yeh C.M."/>
            <person name="Liu K.W."/>
            <person name="Yoshida K."/>
            <person name="Zhang L.S."/>
            <person name="Chang S.B."/>
            <person name="Chen F."/>
            <person name="Shi Y."/>
            <person name="Su Y.Y."/>
            <person name="Zhang Y.Q."/>
            <person name="Chen L.J."/>
            <person name="Yin Y."/>
            <person name="Lin M."/>
            <person name="Huang H."/>
            <person name="Deng H."/>
            <person name="Wang Z.W."/>
            <person name="Zhu S.L."/>
            <person name="Zhao X."/>
            <person name="Deng C."/>
            <person name="Niu S.C."/>
            <person name="Huang J."/>
            <person name="Wang M."/>
            <person name="Liu G.H."/>
            <person name="Yang H.J."/>
            <person name="Xiao X.J."/>
            <person name="Hsiao Y.Y."/>
            <person name="Wu W.L."/>
            <person name="Chen Y.Y."/>
            <person name="Mitsuda N."/>
            <person name="Ohme-Takagi M."/>
            <person name="Luo Y.B."/>
            <person name="Van de Peer Y."/>
            <person name="Liu Z.J."/>
        </authorList>
    </citation>
    <scope>NUCLEOTIDE SEQUENCE [LARGE SCALE GENOMIC DNA]</scope>
    <source>
        <tissue evidence="1">The whole plant</tissue>
    </source>
</reference>
<evidence type="ECO:0000313" key="1">
    <source>
        <dbReference type="EMBL" id="PKU63230.1"/>
    </source>
</evidence>
<gene>
    <name evidence="1" type="ORF">MA16_Dca011203</name>
</gene>
<dbReference type="Proteomes" id="UP000233837">
    <property type="component" value="Unassembled WGS sequence"/>
</dbReference>
<evidence type="ECO:0000313" key="2">
    <source>
        <dbReference type="Proteomes" id="UP000233837"/>
    </source>
</evidence>
<dbReference type="AlphaFoldDB" id="A0A2I0VIJ0"/>
<reference evidence="1 2" key="2">
    <citation type="journal article" date="2017" name="Nature">
        <title>The Apostasia genome and the evolution of orchids.</title>
        <authorList>
            <person name="Zhang G.Q."/>
            <person name="Liu K.W."/>
            <person name="Li Z."/>
            <person name="Lohaus R."/>
            <person name="Hsiao Y.Y."/>
            <person name="Niu S.C."/>
            <person name="Wang J.Y."/>
            <person name="Lin Y.C."/>
            <person name="Xu Q."/>
            <person name="Chen L.J."/>
            <person name="Yoshida K."/>
            <person name="Fujiwara S."/>
            <person name="Wang Z.W."/>
            <person name="Zhang Y.Q."/>
            <person name="Mitsuda N."/>
            <person name="Wang M."/>
            <person name="Liu G.H."/>
            <person name="Pecoraro L."/>
            <person name="Huang H.X."/>
            <person name="Xiao X.J."/>
            <person name="Lin M."/>
            <person name="Wu X.Y."/>
            <person name="Wu W.L."/>
            <person name="Chen Y.Y."/>
            <person name="Chang S.B."/>
            <person name="Sakamoto S."/>
            <person name="Ohme-Takagi M."/>
            <person name="Yagi M."/>
            <person name="Zeng S.J."/>
            <person name="Shen C.Y."/>
            <person name="Yeh C.M."/>
            <person name="Luo Y.B."/>
            <person name="Tsai W.C."/>
            <person name="Van de Peer Y."/>
            <person name="Liu Z.J."/>
        </authorList>
    </citation>
    <scope>NUCLEOTIDE SEQUENCE [LARGE SCALE GENOMIC DNA]</scope>
    <source>
        <tissue evidence="1">The whole plant</tissue>
    </source>
</reference>
<protein>
    <submittedName>
        <fullName evidence="1">Uncharacterized protein</fullName>
    </submittedName>
</protein>
<accession>A0A2I0VIJ0</accession>
<sequence length="311" mass="34980">MDSRIISSAKHRWPISNCTFSGSKSLLFTHAKHLHGNISKNFCYDKPFLVVLEKQQPLMVLLGEDNHFFLLLNNHEIFPGNVLSVICMASDNAEVERGELQQLIEVLSLLQEETKRNQVLCLAGVGGKEVFGKHARQTFGSSSRAALDPQFWKADDEADYHRYKSCSITLSRTINPVNLSYPLSTIGISCIPLPLILTLTGSLQITFFTTPTLPFMLERLALYSKMLGQSSMSFALLLLQKLETESTSFTYYLLRDKRKPNLELGHLIAYVLESKYQLQYPAPLNLQPPFYSNNSFNVLHSTSVLLGDGEA</sequence>
<keyword evidence="2" id="KW-1185">Reference proteome</keyword>
<dbReference type="EMBL" id="KZ503506">
    <property type="protein sequence ID" value="PKU63230.1"/>
    <property type="molecule type" value="Genomic_DNA"/>
</dbReference>
<organism evidence="1 2">
    <name type="scientific">Dendrobium catenatum</name>
    <dbReference type="NCBI Taxonomy" id="906689"/>
    <lineage>
        <taxon>Eukaryota</taxon>
        <taxon>Viridiplantae</taxon>
        <taxon>Streptophyta</taxon>
        <taxon>Embryophyta</taxon>
        <taxon>Tracheophyta</taxon>
        <taxon>Spermatophyta</taxon>
        <taxon>Magnoliopsida</taxon>
        <taxon>Liliopsida</taxon>
        <taxon>Asparagales</taxon>
        <taxon>Orchidaceae</taxon>
        <taxon>Epidendroideae</taxon>
        <taxon>Malaxideae</taxon>
        <taxon>Dendrobiinae</taxon>
        <taxon>Dendrobium</taxon>
    </lineage>
</organism>